<gene>
    <name evidence="1" type="ORF">SISSUDRAFT_1118474</name>
</gene>
<evidence type="ECO:0000313" key="1">
    <source>
        <dbReference type="EMBL" id="KZT40145.1"/>
    </source>
</evidence>
<dbReference type="EMBL" id="KV428036">
    <property type="protein sequence ID" value="KZT40145.1"/>
    <property type="molecule type" value="Genomic_DNA"/>
</dbReference>
<proteinExistence type="predicted"/>
<name>A0A166F0H3_9AGAM</name>
<sequence length="224" mass="25751">MEYIKDPPLFWGAPDVMTRAEYHRMGQIVKISHAAEKKFIKRHVERIKEKAGFQTIRGKQRKVITPVPQIVGQFTLLGKYRGTIFTTGPDMFSVQFIDIDTNTPTLEGLHEPLPFEAFRTSSLATGSTMWVPCWTEATNFEKGPGEMRKVYYTYDAYKRMMFMDRNTKECLVTMGMKHEVVEAPSFDDGSLDGPRNFMDEARLVMKEEDDTSDTSRLLEKVAIN</sequence>
<keyword evidence="2" id="KW-1185">Reference proteome</keyword>
<dbReference type="Proteomes" id="UP000076798">
    <property type="component" value="Unassembled WGS sequence"/>
</dbReference>
<evidence type="ECO:0000313" key="2">
    <source>
        <dbReference type="Proteomes" id="UP000076798"/>
    </source>
</evidence>
<organism evidence="1 2">
    <name type="scientific">Sistotremastrum suecicum HHB10207 ss-3</name>
    <dbReference type="NCBI Taxonomy" id="1314776"/>
    <lineage>
        <taxon>Eukaryota</taxon>
        <taxon>Fungi</taxon>
        <taxon>Dikarya</taxon>
        <taxon>Basidiomycota</taxon>
        <taxon>Agaricomycotina</taxon>
        <taxon>Agaricomycetes</taxon>
        <taxon>Sistotremastrales</taxon>
        <taxon>Sistotremastraceae</taxon>
        <taxon>Sistotremastrum</taxon>
    </lineage>
</organism>
<reference evidence="1 2" key="1">
    <citation type="journal article" date="2016" name="Mol. Biol. Evol.">
        <title>Comparative Genomics of Early-Diverging Mushroom-Forming Fungi Provides Insights into the Origins of Lignocellulose Decay Capabilities.</title>
        <authorList>
            <person name="Nagy L.G."/>
            <person name="Riley R."/>
            <person name="Tritt A."/>
            <person name="Adam C."/>
            <person name="Daum C."/>
            <person name="Floudas D."/>
            <person name="Sun H."/>
            <person name="Yadav J.S."/>
            <person name="Pangilinan J."/>
            <person name="Larsson K.H."/>
            <person name="Matsuura K."/>
            <person name="Barry K."/>
            <person name="Labutti K."/>
            <person name="Kuo R."/>
            <person name="Ohm R.A."/>
            <person name="Bhattacharya S.S."/>
            <person name="Shirouzu T."/>
            <person name="Yoshinaga Y."/>
            <person name="Martin F.M."/>
            <person name="Grigoriev I.V."/>
            <person name="Hibbett D.S."/>
        </authorList>
    </citation>
    <scope>NUCLEOTIDE SEQUENCE [LARGE SCALE GENOMIC DNA]</scope>
    <source>
        <strain evidence="1 2">HHB10207 ss-3</strain>
    </source>
</reference>
<accession>A0A166F0H3</accession>
<protein>
    <submittedName>
        <fullName evidence="1">Uncharacterized protein</fullName>
    </submittedName>
</protein>
<dbReference type="AlphaFoldDB" id="A0A166F0H3"/>